<dbReference type="EC" id="2.7.10.2" evidence="2"/>
<dbReference type="GO" id="GO:0005524">
    <property type="term" value="F:ATP binding"/>
    <property type="evidence" value="ECO:0007669"/>
    <property type="project" value="UniProtKB-KW"/>
</dbReference>
<organism evidence="11 12">
    <name type="scientific">Faecalibacterium prausnitzii</name>
    <dbReference type="NCBI Taxonomy" id="853"/>
    <lineage>
        <taxon>Bacteria</taxon>
        <taxon>Bacillati</taxon>
        <taxon>Bacillota</taxon>
        <taxon>Clostridia</taxon>
        <taxon>Eubacteriales</taxon>
        <taxon>Oscillospiraceae</taxon>
        <taxon>Faecalibacterium</taxon>
    </lineage>
</organism>
<keyword evidence="7" id="KW-0829">Tyrosine-protein kinase</keyword>
<sequence>MKKITIGKMPQLPFEMSEAINQLRVNLSFCGSNVKTIMVTSSTPNEGKSFVTMQLWRMIAELGTPTLLIDCDFRKSEIRRKYGLSTSGHLLGGVHYLAGKAELDDVIYETNIPNGYILPVAKNVTNPTILLESERFGQMMEQCCEKFGVILVDTPPLGSVADALNIATHCDGTVLVVRSGETPRKLVGNSVQLLQRTEVPLLGVVLNRAEVNSKSSMYYNRYYKSGYYYKEHSHEKSGNAQK</sequence>
<dbReference type="EMBL" id="JAGZAM010000011">
    <property type="protein sequence ID" value="MBS5687665.1"/>
    <property type="molecule type" value="Genomic_DNA"/>
</dbReference>
<protein>
    <recommendedName>
        <fullName evidence="2">non-specific protein-tyrosine kinase</fullName>
        <ecNumber evidence="2">2.7.10.2</ecNumber>
    </recommendedName>
</protein>
<keyword evidence="6" id="KW-0067">ATP-binding</keyword>
<keyword evidence="3 11" id="KW-0808">Transferase</keyword>
<evidence type="ECO:0000313" key="10">
    <source>
        <dbReference type="EMBL" id="MBS5687665.1"/>
    </source>
</evidence>
<feature type="domain" description="AAA" evidence="9">
    <location>
        <begin position="36"/>
        <end position="162"/>
    </location>
</feature>
<dbReference type="Pfam" id="PF13614">
    <property type="entry name" value="AAA_31"/>
    <property type="match status" value="1"/>
</dbReference>
<dbReference type="NCBIfam" id="TIGR01007">
    <property type="entry name" value="eps_fam"/>
    <property type="match status" value="1"/>
</dbReference>
<accession>A0A564U571</accession>
<dbReference type="PANTHER" id="PTHR32309:SF13">
    <property type="entry name" value="FERRIC ENTEROBACTIN TRANSPORT PROTEIN FEPE"/>
    <property type="match status" value="1"/>
</dbReference>
<dbReference type="AlphaFoldDB" id="A0A564U571"/>
<dbReference type="GO" id="GO:0004715">
    <property type="term" value="F:non-membrane spanning protein tyrosine kinase activity"/>
    <property type="evidence" value="ECO:0007669"/>
    <property type="project" value="UniProtKB-EC"/>
</dbReference>
<dbReference type="InterPro" id="IPR005702">
    <property type="entry name" value="Wzc-like_C"/>
</dbReference>
<keyword evidence="5 11" id="KW-0418">Kinase</keyword>
<evidence type="ECO:0000256" key="7">
    <source>
        <dbReference type="ARBA" id="ARBA00023137"/>
    </source>
</evidence>
<dbReference type="SUPFAM" id="SSF52540">
    <property type="entry name" value="P-loop containing nucleoside triphosphate hydrolases"/>
    <property type="match status" value="1"/>
</dbReference>
<dbReference type="Proteomes" id="UP000406184">
    <property type="component" value="Unassembled WGS sequence"/>
</dbReference>
<comment type="similarity">
    <text evidence="1">Belongs to the CpsD/CapB family.</text>
</comment>
<proteinExistence type="inferred from homology"/>
<reference evidence="11 12" key="1">
    <citation type="submission" date="2019-07" db="EMBL/GenBank/DDBJ databases">
        <authorList>
            <person name="Hibberd C M."/>
            <person name="Gehrig L. J."/>
            <person name="Chang H.-W."/>
            <person name="Venkatesh S."/>
        </authorList>
    </citation>
    <scope>NUCLEOTIDE SEQUENCE [LARGE SCALE GENOMIC DNA]</scope>
    <source>
        <strain evidence="11">Faecalibacterium_prausnitzii_JG_BgPS064</strain>
    </source>
</reference>
<dbReference type="InterPro" id="IPR025669">
    <property type="entry name" value="AAA_dom"/>
</dbReference>
<evidence type="ECO:0000256" key="6">
    <source>
        <dbReference type="ARBA" id="ARBA00022840"/>
    </source>
</evidence>
<evidence type="ECO:0000313" key="11">
    <source>
        <dbReference type="EMBL" id="VUW91209.1"/>
    </source>
</evidence>
<dbReference type="EMBL" id="CABHMY010000011">
    <property type="protein sequence ID" value="VUW91209.1"/>
    <property type="molecule type" value="Genomic_DNA"/>
</dbReference>
<dbReference type="Proteomes" id="UP000733372">
    <property type="component" value="Unassembled WGS sequence"/>
</dbReference>
<evidence type="ECO:0000256" key="2">
    <source>
        <dbReference type="ARBA" id="ARBA00011903"/>
    </source>
</evidence>
<evidence type="ECO:0000256" key="8">
    <source>
        <dbReference type="ARBA" id="ARBA00051245"/>
    </source>
</evidence>
<dbReference type="CDD" id="cd05387">
    <property type="entry name" value="BY-kinase"/>
    <property type="match status" value="1"/>
</dbReference>
<dbReference type="PANTHER" id="PTHR32309">
    <property type="entry name" value="TYROSINE-PROTEIN KINASE"/>
    <property type="match status" value="1"/>
</dbReference>
<dbReference type="RefSeq" id="WP_015566013.1">
    <property type="nucleotide sequence ID" value="NZ_CABHMY010000011.1"/>
</dbReference>
<dbReference type="Gene3D" id="3.40.50.300">
    <property type="entry name" value="P-loop containing nucleotide triphosphate hydrolases"/>
    <property type="match status" value="1"/>
</dbReference>
<reference evidence="10" key="2">
    <citation type="submission" date="2021-02" db="EMBL/GenBank/DDBJ databases">
        <title>Infant gut strain persistence is associated with maternal origin, phylogeny, and functional potential including surface adhesion and iron acquisition.</title>
        <authorList>
            <person name="Lou Y.C."/>
        </authorList>
    </citation>
    <scope>NUCLEOTIDE SEQUENCE</scope>
    <source>
        <strain evidence="10">L3_101_367G1_dasL3_101_367G1_metabat.metabat.26</strain>
    </source>
</reference>
<keyword evidence="4" id="KW-0547">Nucleotide-binding</keyword>
<evidence type="ECO:0000313" key="12">
    <source>
        <dbReference type="Proteomes" id="UP000406184"/>
    </source>
</evidence>
<evidence type="ECO:0000259" key="9">
    <source>
        <dbReference type="Pfam" id="PF13614"/>
    </source>
</evidence>
<evidence type="ECO:0000256" key="5">
    <source>
        <dbReference type="ARBA" id="ARBA00022777"/>
    </source>
</evidence>
<dbReference type="InterPro" id="IPR027417">
    <property type="entry name" value="P-loop_NTPase"/>
</dbReference>
<name>A0A564U571_9FIRM</name>
<keyword evidence="12" id="KW-1185">Reference proteome</keyword>
<dbReference type="InterPro" id="IPR050445">
    <property type="entry name" value="Bact_polysacc_biosynth/exp"/>
</dbReference>
<gene>
    <name evidence="11" type="primary">yveL</name>
    <name evidence="11" type="ORF">FPPS064S07_01886</name>
    <name evidence="10" type="ORF">KHW66_06405</name>
</gene>
<comment type="catalytic activity">
    <reaction evidence="8">
        <text>L-tyrosyl-[protein] + ATP = O-phospho-L-tyrosyl-[protein] + ADP + H(+)</text>
        <dbReference type="Rhea" id="RHEA:10596"/>
        <dbReference type="Rhea" id="RHEA-COMP:10136"/>
        <dbReference type="Rhea" id="RHEA-COMP:20101"/>
        <dbReference type="ChEBI" id="CHEBI:15378"/>
        <dbReference type="ChEBI" id="CHEBI:30616"/>
        <dbReference type="ChEBI" id="CHEBI:46858"/>
        <dbReference type="ChEBI" id="CHEBI:61978"/>
        <dbReference type="ChEBI" id="CHEBI:456216"/>
        <dbReference type="EC" id="2.7.10.2"/>
    </reaction>
</comment>
<dbReference type="GO" id="GO:0005886">
    <property type="term" value="C:plasma membrane"/>
    <property type="evidence" value="ECO:0007669"/>
    <property type="project" value="TreeGrafter"/>
</dbReference>
<evidence type="ECO:0000256" key="1">
    <source>
        <dbReference type="ARBA" id="ARBA00007316"/>
    </source>
</evidence>
<evidence type="ECO:0000256" key="4">
    <source>
        <dbReference type="ARBA" id="ARBA00022741"/>
    </source>
</evidence>
<evidence type="ECO:0000256" key="3">
    <source>
        <dbReference type="ARBA" id="ARBA00022679"/>
    </source>
</evidence>